<evidence type="ECO:0000256" key="1">
    <source>
        <dbReference type="SAM" id="Phobius"/>
    </source>
</evidence>
<reference evidence="2 3" key="1">
    <citation type="submission" date="2011-02" db="EMBL/GenBank/DDBJ databases">
        <title>The Genome Sequence of Sphaeroforma arctica JP610.</title>
        <authorList>
            <consortium name="The Broad Institute Genome Sequencing Platform"/>
            <person name="Russ C."/>
            <person name="Cuomo C."/>
            <person name="Young S.K."/>
            <person name="Zeng Q."/>
            <person name="Gargeya S."/>
            <person name="Alvarado L."/>
            <person name="Berlin A."/>
            <person name="Chapman S.B."/>
            <person name="Chen Z."/>
            <person name="Freedman E."/>
            <person name="Gellesch M."/>
            <person name="Goldberg J."/>
            <person name="Griggs A."/>
            <person name="Gujja S."/>
            <person name="Heilman E."/>
            <person name="Heiman D."/>
            <person name="Howarth C."/>
            <person name="Mehta T."/>
            <person name="Neiman D."/>
            <person name="Pearson M."/>
            <person name="Roberts A."/>
            <person name="Saif S."/>
            <person name="Shea T."/>
            <person name="Shenoy N."/>
            <person name="Sisk P."/>
            <person name="Stolte C."/>
            <person name="Sykes S."/>
            <person name="White J."/>
            <person name="Yandava C."/>
            <person name="Burger G."/>
            <person name="Gray M.W."/>
            <person name="Holland P.W.H."/>
            <person name="King N."/>
            <person name="Lang F.B.F."/>
            <person name="Roger A.J."/>
            <person name="Ruiz-Trillo I."/>
            <person name="Haas B."/>
            <person name="Nusbaum C."/>
            <person name="Birren B."/>
        </authorList>
    </citation>
    <scope>NUCLEOTIDE SEQUENCE [LARGE SCALE GENOMIC DNA]</scope>
    <source>
        <strain evidence="2 3">JP610</strain>
    </source>
</reference>
<keyword evidence="1" id="KW-1133">Transmembrane helix</keyword>
<feature type="transmembrane region" description="Helical" evidence="1">
    <location>
        <begin position="173"/>
        <end position="190"/>
    </location>
</feature>
<keyword evidence="1" id="KW-0472">Membrane</keyword>
<gene>
    <name evidence="2" type="ORF">SARC_12320</name>
</gene>
<sequence length="255" mass="28135">MASSVDDTSANGDNAINNSNKDDINVVQTSLSNWSVLRTAHLANALALSYLVYIQHNDGRILFDLFDAWDSLSEMNAHNGGNISNGTYTVEPSELAVILGRAINLQLMFSALVIYYGVFCDSDITRRWVSLYSLISTFSTAKFLYTTVIAIAWSKGRGQSPVVSATQDIAKNLILLTFANFTAMAYDVFMTRLEQSSLKRDGLILFMKGDRLKNEERRRALEAAGSTGDDSVTSSIRYHAEEVGIAKSSEMKKLD</sequence>
<keyword evidence="3" id="KW-1185">Reference proteome</keyword>
<evidence type="ECO:0000313" key="2">
    <source>
        <dbReference type="EMBL" id="KNC75148.1"/>
    </source>
</evidence>
<dbReference type="Proteomes" id="UP000054560">
    <property type="component" value="Unassembled WGS sequence"/>
</dbReference>
<feature type="transmembrane region" description="Helical" evidence="1">
    <location>
        <begin position="98"/>
        <end position="119"/>
    </location>
</feature>
<organism evidence="2 3">
    <name type="scientific">Sphaeroforma arctica JP610</name>
    <dbReference type="NCBI Taxonomy" id="667725"/>
    <lineage>
        <taxon>Eukaryota</taxon>
        <taxon>Ichthyosporea</taxon>
        <taxon>Ichthyophonida</taxon>
        <taxon>Sphaeroforma</taxon>
    </lineage>
</organism>
<dbReference type="GeneID" id="25912824"/>
<evidence type="ECO:0000313" key="3">
    <source>
        <dbReference type="Proteomes" id="UP000054560"/>
    </source>
</evidence>
<protein>
    <submittedName>
        <fullName evidence="2">Uncharacterized protein</fullName>
    </submittedName>
</protein>
<dbReference type="RefSeq" id="XP_014149050.1">
    <property type="nucleotide sequence ID" value="XM_014293575.1"/>
</dbReference>
<dbReference type="EMBL" id="KQ243818">
    <property type="protein sequence ID" value="KNC75148.1"/>
    <property type="molecule type" value="Genomic_DNA"/>
</dbReference>
<keyword evidence="1" id="KW-0812">Transmembrane</keyword>
<name>A0A0L0FGI9_9EUKA</name>
<accession>A0A0L0FGI9</accession>
<dbReference type="AlphaFoldDB" id="A0A0L0FGI9"/>
<proteinExistence type="predicted"/>
<feature type="transmembrane region" description="Helical" evidence="1">
    <location>
        <begin position="131"/>
        <end position="153"/>
    </location>
</feature>